<comment type="caution">
    <text evidence="4">The sequence shown here is derived from an EMBL/GenBank/DDBJ whole genome shotgun (WGS) entry which is preliminary data.</text>
</comment>
<sequence length="616" mass="68871">MSDKVSIYYMCEDRTELKLVDEDLYGWIDVVYDVYCTVLSNIPDGRNVTFSVKAEMPNGSYRDVKGDIDVSELTNFFKKEGKGIPMHISEVSVGEAVVENFTINGLSGAMIGRPRRRRPSRLRAVTVPFEEGPNTTTAAATVDSVTVPVQEGPYTTTATTTTIVGRQAEKNMASNTTTTPTSTTADRTPLSRKKTVVSKPVRKDKDKEPAIHQSSEDDGDEDNWDINVAKNMVSTTTTTPTSTTTDRAPLMRKKTVVSKPMRKDKDKEPVIHQSSEDDGDDGDEDNWDINVEDNRESSIDSEESVDGEEDDMFLSNMEEDEVEEEIGVRDRDHDIDEVKRVNIQVGDEFADVYSYRRALTDFIVQEGSNVIRMKNEKNRVTVVCSTEGCPWMIHVAAKRDGRTFKVKKYIFSHSCARVENNKTASSAWIAQKLGSRLKIDPDMKVKSMEATIKAKYGIKPSRGQLYRARLMAKDESLSNFKQSYASLQKYGESLLKRNPGSSFKLKFEEWSVATNKPIFQRVFVCLSACKRGFVKDCRPFIGIDGCHLKGAYGGILLAATAMDANNGLFPIAISVVESESKDSWTWFLSGLSDAFSSDLNGKSLTFMLDKQKVYLI</sequence>
<dbReference type="AlphaFoldDB" id="A0A9Q0R3J6"/>
<organism evidence="4 5">
    <name type="scientific">Protea cynaroides</name>
    <dbReference type="NCBI Taxonomy" id="273540"/>
    <lineage>
        <taxon>Eukaryota</taxon>
        <taxon>Viridiplantae</taxon>
        <taxon>Streptophyta</taxon>
        <taxon>Embryophyta</taxon>
        <taxon>Tracheophyta</taxon>
        <taxon>Spermatophyta</taxon>
        <taxon>Magnoliopsida</taxon>
        <taxon>Proteales</taxon>
        <taxon>Proteaceae</taxon>
        <taxon>Protea</taxon>
    </lineage>
</organism>
<gene>
    <name evidence="4" type="ORF">NE237_032601</name>
</gene>
<dbReference type="PANTHER" id="PTHR31973">
    <property type="entry name" value="POLYPROTEIN, PUTATIVE-RELATED"/>
    <property type="match status" value="1"/>
</dbReference>
<dbReference type="InterPro" id="IPR018289">
    <property type="entry name" value="MULE_transposase_dom"/>
</dbReference>
<feature type="compositionally biased region" description="Acidic residues" evidence="1">
    <location>
        <begin position="299"/>
        <end position="310"/>
    </location>
</feature>
<feature type="domain" description="MULE transposase" evidence="3">
    <location>
        <begin position="541"/>
        <end position="612"/>
    </location>
</feature>
<reference evidence="4" key="1">
    <citation type="journal article" date="2023" name="Plant J.">
        <title>The genome of the king protea, Protea cynaroides.</title>
        <authorList>
            <person name="Chang J."/>
            <person name="Duong T.A."/>
            <person name="Schoeman C."/>
            <person name="Ma X."/>
            <person name="Roodt D."/>
            <person name="Barker N."/>
            <person name="Li Z."/>
            <person name="Van de Peer Y."/>
            <person name="Mizrachi E."/>
        </authorList>
    </citation>
    <scope>NUCLEOTIDE SEQUENCE</scope>
    <source>
        <tissue evidence="4">Young leaves</tissue>
    </source>
</reference>
<name>A0A9Q0R3J6_9MAGN</name>
<evidence type="ECO:0000313" key="4">
    <source>
        <dbReference type="EMBL" id="KAJ4981764.1"/>
    </source>
</evidence>
<dbReference type="PANTHER" id="PTHR31973:SF187">
    <property type="entry name" value="MUTATOR TRANSPOSASE MUDRA PROTEIN"/>
    <property type="match status" value="1"/>
</dbReference>
<feature type="compositionally biased region" description="Basic and acidic residues" evidence="1">
    <location>
        <begin position="261"/>
        <end position="270"/>
    </location>
</feature>
<feature type="domain" description="Transposase MuDR plant" evidence="2">
    <location>
        <begin position="342"/>
        <end position="406"/>
    </location>
</feature>
<dbReference type="OrthoDB" id="1918246at2759"/>
<feature type="compositionally biased region" description="Basic and acidic residues" evidence="1">
    <location>
        <begin position="201"/>
        <end position="210"/>
    </location>
</feature>
<protein>
    <recommendedName>
        <fullName evidence="6">Transposase MuDR plant domain-containing protein</fullName>
    </recommendedName>
</protein>
<feature type="region of interest" description="Disordered" evidence="1">
    <location>
        <begin position="157"/>
        <end position="310"/>
    </location>
</feature>
<feature type="compositionally biased region" description="Acidic residues" evidence="1">
    <location>
        <begin position="276"/>
        <end position="291"/>
    </location>
</feature>
<accession>A0A9Q0R3J6</accession>
<evidence type="ECO:0000256" key="1">
    <source>
        <dbReference type="SAM" id="MobiDB-lite"/>
    </source>
</evidence>
<feature type="compositionally biased region" description="Basic residues" evidence="1">
    <location>
        <begin position="190"/>
        <end position="200"/>
    </location>
</feature>
<evidence type="ECO:0008006" key="6">
    <source>
        <dbReference type="Google" id="ProtNLM"/>
    </source>
</evidence>
<dbReference type="EMBL" id="JAMYWD010000001">
    <property type="protein sequence ID" value="KAJ4981764.1"/>
    <property type="molecule type" value="Genomic_DNA"/>
</dbReference>
<dbReference type="InterPro" id="IPR004332">
    <property type="entry name" value="Transposase_MuDR"/>
</dbReference>
<proteinExistence type="predicted"/>
<evidence type="ECO:0000259" key="2">
    <source>
        <dbReference type="Pfam" id="PF03108"/>
    </source>
</evidence>
<feature type="compositionally biased region" description="Basic residues" evidence="1">
    <location>
        <begin position="250"/>
        <end position="260"/>
    </location>
</feature>
<feature type="compositionally biased region" description="Low complexity" evidence="1">
    <location>
        <begin position="234"/>
        <end position="245"/>
    </location>
</feature>
<evidence type="ECO:0000313" key="5">
    <source>
        <dbReference type="Proteomes" id="UP001141806"/>
    </source>
</evidence>
<evidence type="ECO:0000259" key="3">
    <source>
        <dbReference type="Pfam" id="PF10551"/>
    </source>
</evidence>
<dbReference type="Proteomes" id="UP001141806">
    <property type="component" value="Unassembled WGS sequence"/>
</dbReference>
<dbReference type="Pfam" id="PF10551">
    <property type="entry name" value="MULE"/>
    <property type="match status" value="1"/>
</dbReference>
<dbReference type="Pfam" id="PF03108">
    <property type="entry name" value="DBD_Tnp_Mut"/>
    <property type="match status" value="1"/>
</dbReference>
<feature type="compositionally biased region" description="Low complexity" evidence="1">
    <location>
        <begin position="176"/>
        <end position="188"/>
    </location>
</feature>
<keyword evidence="5" id="KW-1185">Reference proteome</keyword>